<evidence type="ECO:0000256" key="14">
    <source>
        <dbReference type="ARBA" id="ARBA00049332"/>
    </source>
</evidence>
<evidence type="ECO:0000256" key="3">
    <source>
        <dbReference type="ARBA" id="ARBA00011738"/>
    </source>
</evidence>
<dbReference type="SUPFAM" id="SSF51735">
    <property type="entry name" value="NAD(P)-binding Rossmann-fold domains"/>
    <property type="match status" value="1"/>
</dbReference>
<dbReference type="Proteomes" id="UP000636709">
    <property type="component" value="Unassembled WGS sequence"/>
</dbReference>
<comment type="caution">
    <text evidence="17">The sequence shown here is derived from an EMBL/GenBank/DDBJ whole genome shotgun (WGS) entry which is preliminary data.</text>
</comment>
<reference evidence="17" key="1">
    <citation type="submission" date="2020-07" db="EMBL/GenBank/DDBJ databases">
        <title>Genome sequence and genetic diversity analysis of an under-domesticated orphan crop, white fonio (Digitaria exilis).</title>
        <authorList>
            <person name="Bennetzen J.L."/>
            <person name="Chen S."/>
            <person name="Ma X."/>
            <person name="Wang X."/>
            <person name="Yssel A.E.J."/>
            <person name="Chaluvadi S.R."/>
            <person name="Johnson M."/>
            <person name="Gangashetty P."/>
            <person name="Hamidou F."/>
            <person name="Sanogo M.D."/>
            <person name="Zwaenepoel A."/>
            <person name="Wallace J."/>
            <person name="Van De Peer Y."/>
            <person name="Van Deynze A."/>
        </authorList>
    </citation>
    <scope>NUCLEOTIDE SEQUENCE</scope>
    <source>
        <tissue evidence="17">Leaves</tissue>
    </source>
</reference>
<dbReference type="Gramene" id="Dexi9A01G0015330.1">
    <property type="protein sequence ID" value="Dexi9A01G0015330.1:cds"/>
    <property type="gene ID" value="Dexi9A01G0015330"/>
</dbReference>
<keyword evidence="8" id="KW-0521">NADP</keyword>
<dbReference type="InterPro" id="IPR002328">
    <property type="entry name" value="ADH_Zn_CS"/>
</dbReference>
<evidence type="ECO:0000313" key="18">
    <source>
        <dbReference type="Proteomes" id="UP000636709"/>
    </source>
</evidence>
<dbReference type="AlphaFoldDB" id="A0A835B4V1"/>
<feature type="domain" description="Enoyl reductase (ER)" evidence="16">
    <location>
        <begin position="19"/>
        <end position="349"/>
    </location>
</feature>
<dbReference type="FunFam" id="3.90.180.10:FF:000100">
    <property type="entry name" value="Putative cinnamyl alcohol dehydrogenase 6"/>
    <property type="match status" value="1"/>
</dbReference>
<evidence type="ECO:0000256" key="11">
    <source>
        <dbReference type="ARBA" id="ARBA00048379"/>
    </source>
</evidence>
<evidence type="ECO:0000256" key="9">
    <source>
        <dbReference type="ARBA" id="ARBA00023002"/>
    </source>
</evidence>
<dbReference type="GO" id="GO:0045551">
    <property type="term" value="F:cinnamyl-alcohol dehydrogenase activity"/>
    <property type="evidence" value="ECO:0007669"/>
    <property type="project" value="UniProtKB-EC"/>
</dbReference>
<comment type="catalytic activity">
    <reaction evidence="12">
        <text>(E)-caffeyl alcohol + NADP(+) = (E)-caffeyl aldehyde + NADPH + H(+)</text>
        <dbReference type="Rhea" id="RHEA:45728"/>
        <dbReference type="ChEBI" id="CHEBI:15378"/>
        <dbReference type="ChEBI" id="CHEBI:28323"/>
        <dbReference type="ChEBI" id="CHEBI:31334"/>
        <dbReference type="ChEBI" id="CHEBI:57783"/>
        <dbReference type="ChEBI" id="CHEBI:58349"/>
    </reaction>
    <physiologicalReaction direction="right-to-left" evidence="12">
        <dbReference type="Rhea" id="RHEA:45730"/>
    </physiologicalReaction>
</comment>
<evidence type="ECO:0000256" key="1">
    <source>
        <dbReference type="ARBA" id="ARBA00001947"/>
    </source>
</evidence>
<dbReference type="SUPFAM" id="SSF50129">
    <property type="entry name" value="GroES-like"/>
    <property type="match status" value="1"/>
</dbReference>
<dbReference type="FunFam" id="3.40.50.720:FF:000022">
    <property type="entry name" value="Cinnamyl alcohol dehydrogenase"/>
    <property type="match status" value="1"/>
</dbReference>
<evidence type="ECO:0000256" key="15">
    <source>
        <dbReference type="RuleBase" id="RU361277"/>
    </source>
</evidence>
<dbReference type="PROSITE" id="PS00059">
    <property type="entry name" value="ADH_ZINC"/>
    <property type="match status" value="1"/>
</dbReference>
<sequence>MEEQGGAMSIGWAARDAGGLLSPYNFPRRVPRDGDITIKVLFCGICHTDLHLIKNEWGNAVYPVVPGHEVVGVVTGVGSGVTKFKAGDTVGVGYFVDSCRSCHSCVAGHENYCPDVVLTSNGVDASSSSTTTRGGFSDTIVVDHRYAVHVPPSLPLPATAPLLCAGVTVYSPMVRYGLNAPGKRLGVVGLGGLGHMAVKFGKAFGMEVTVVSSSPAKRDEALTRLGADEFLVSRDAEQMKAAAGTLDGIIDTVSAGHPIVPLLELLRPLGTMVVVGAPSEPLQLPAYAIIQGGKRVVGNVVGSVGDCQAMLDFAGEHGITADVEVVGMGYVNTAMERLERNDVRYRFVVDVAGSLGAAA</sequence>
<dbReference type="GO" id="GO:0008270">
    <property type="term" value="F:zinc ion binding"/>
    <property type="evidence" value="ECO:0007669"/>
    <property type="project" value="InterPro"/>
</dbReference>
<evidence type="ECO:0000256" key="6">
    <source>
        <dbReference type="ARBA" id="ARBA00022733"/>
    </source>
</evidence>
<comment type="catalytic activity">
    <reaction evidence="14">
        <text>(E)-cinnamyl alcohol + NADP(+) = (E)-cinnamaldehyde + NADPH + H(+)</text>
        <dbReference type="Rhea" id="RHEA:10392"/>
        <dbReference type="ChEBI" id="CHEBI:15378"/>
        <dbReference type="ChEBI" id="CHEBI:16731"/>
        <dbReference type="ChEBI" id="CHEBI:33227"/>
        <dbReference type="ChEBI" id="CHEBI:57783"/>
        <dbReference type="ChEBI" id="CHEBI:58349"/>
        <dbReference type="EC" id="1.1.1.195"/>
    </reaction>
    <physiologicalReaction direction="right-to-left" evidence="14">
        <dbReference type="Rhea" id="RHEA:10394"/>
    </physiologicalReaction>
</comment>
<evidence type="ECO:0000256" key="12">
    <source>
        <dbReference type="ARBA" id="ARBA00049226"/>
    </source>
</evidence>
<evidence type="ECO:0000256" key="2">
    <source>
        <dbReference type="ARBA" id="ARBA00004928"/>
    </source>
</evidence>
<dbReference type="PANTHER" id="PTHR42683">
    <property type="entry name" value="ALDEHYDE REDUCTASE"/>
    <property type="match status" value="1"/>
</dbReference>
<evidence type="ECO:0000256" key="8">
    <source>
        <dbReference type="ARBA" id="ARBA00022857"/>
    </source>
</evidence>
<dbReference type="GO" id="GO:0009809">
    <property type="term" value="P:lignin biosynthetic process"/>
    <property type="evidence" value="ECO:0007669"/>
    <property type="project" value="UniProtKB-KW"/>
</dbReference>
<dbReference type="CDD" id="cd05283">
    <property type="entry name" value="CAD1"/>
    <property type="match status" value="1"/>
</dbReference>
<protein>
    <recommendedName>
        <fullName evidence="4">cinnamyl-alcohol dehydrogenase</fullName>
        <ecNumber evidence="4">1.1.1.195</ecNumber>
    </recommendedName>
</protein>
<dbReference type="EC" id="1.1.1.195" evidence="4"/>
<dbReference type="OrthoDB" id="1879366at2759"/>
<evidence type="ECO:0000256" key="5">
    <source>
        <dbReference type="ARBA" id="ARBA00022723"/>
    </source>
</evidence>
<comment type="catalytic activity">
    <reaction evidence="13">
        <text>(E)-coniferol + NADP(+) = (E)-coniferaldehyde + NADPH + H(+)</text>
        <dbReference type="Rhea" id="RHEA:22444"/>
        <dbReference type="ChEBI" id="CHEBI:15378"/>
        <dbReference type="ChEBI" id="CHEBI:16547"/>
        <dbReference type="ChEBI" id="CHEBI:17745"/>
        <dbReference type="ChEBI" id="CHEBI:57783"/>
        <dbReference type="ChEBI" id="CHEBI:58349"/>
        <dbReference type="EC" id="1.1.1.195"/>
    </reaction>
    <physiologicalReaction direction="right-to-left" evidence="13">
        <dbReference type="Rhea" id="RHEA:22446"/>
    </physiologicalReaction>
</comment>
<dbReference type="Gene3D" id="3.90.180.10">
    <property type="entry name" value="Medium-chain alcohol dehydrogenases, catalytic domain"/>
    <property type="match status" value="1"/>
</dbReference>
<accession>A0A835B4V1</accession>
<dbReference type="InterPro" id="IPR047109">
    <property type="entry name" value="CAD-like"/>
</dbReference>
<keyword evidence="6" id="KW-0438">Lignin biosynthesis</keyword>
<dbReference type="Pfam" id="PF08240">
    <property type="entry name" value="ADH_N"/>
    <property type="match status" value="1"/>
</dbReference>
<keyword evidence="7 15" id="KW-0862">Zinc</keyword>
<dbReference type="InterPro" id="IPR011032">
    <property type="entry name" value="GroES-like_sf"/>
</dbReference>
<dbReference type="InterPro" id="IPR013149">
    <property type="entry name" value="ADH-like_C"/>
</dbReference>
<keyword evidence="9" id="KW-0560">Oxidoreductase</keyword>
<evidence type="ECO:0000256" key="10">
    <source>
        <dbReference type="ARBA" id="ARBA00047329"/>
    </source>
</evidence>
<dbReference type="InterPro" id="IPR036291">
    <property type="entry name" value="NAD(P)-bd_dom_sf"/>
</dbReference>
<comment type="cofactor">
    <cofactor evidence="1 15">
        <name>Zn(2+)</name>
        <dbReference type="ChEBI" id="CHEBI:29105"/>
    </cofactor>
</comment>
<comment type="similarity">
    <text evidence="15">Belongs to the zinc-containing alcohol dehydrogenase family.</text>
</comment>
<evidence type="ECO:0000256" key="13">
    <source>
        <dbReference type="ARBA" id="ARBA00049311"/>
    </source>
</evidence>
<proteinExistence type="inferred from homology"/>
<dbReference type="EMBL" id="JACEFO010002095">
    <property type="protein sequence ID" value="KAF8684777.1"/>
    <property type="molecule type" value="Genomic_DNA"/>
</dbReference>
<dbReference type="InterPro" id="IPR020843">
    <property type="entry name" value="ER"/>
</dbReference>
<gene>
    <name evidence="17" type="ORF">HU200_044200</name>
</gene>
<dbReference type="InterPro" id="IPR013154">
    <property type="entry name" value="ADH-like_N"/>
</dbReference>
<name>A0A835B4V1_9POAL</name>
<evidence type="ECO:0000256" key="4">
    <source>
        <dbReference type="ARBA" id="ARBA00013171"/>
    </source>
</evidence>
<comment type="pathway">
    <text evidence="2">Aromatic compound metabolism; phenylpropanoid biosynthesis.</text>
</comment>
<evidence type="ECO:0000313" key="17">
    <source>
        <dbReference type="EMBL" id="KAF8684777.1"/>
    </source>
</evidence>
<keyword evidence="18" id="KW-1185">Reference proteome</keyword>
<dbReference type="Gene3D" id="3.40.50.720">
    <property type="entry name" value="NAD(P)-binding Rossmann-like Domain"/>
    <property type="match status" value="1"/>
</dbReference>
<dbReference type="SMART" id="SM00829">
    <property type="entry name" value="PKS_ER"/>
    <property type="match status" value="1"/>
</dbReference>
<keyword evidence="5 15" id="KW-0479">Metal-binding</keyword>
<evidence type="ECO:0000259" key="16">
    <source>
        <dbReference type="SMART" id="SM00829"/>
    </source>
</evidence>
<dbReference type="Pfam" id="PF00107">
    <property type="entry name" value="ADH_zinc_N"/>
    <property type="match status" value="1"/>
</dbReference>
<evidence type="ECO:0000256" key="7">
    <source>
        <dbReference type="ARBA" id="ARBA00022833"/>
    </source>
</evidence>
<comment type="subunit">
    <text evidence="3">Homodimer.</text>
</comment>
<comment type="catalytic activity">
    <reaction evidence="10">
        <text>(E)-4-coumaroyl alcohol + NADP(+) = (E)-4-coumaraldehyde + NADPH + H(+)</text>
        <dbReference type="Rhea" id="RHEA:45724"/>
        <dbReference type="ChEBI" id="CHEBI:15378"/>
        <dbReference type="ChEBI" id="CHEBI:28353"/>
        <dbReference type="ChEBI" id="CHEBI:57783"/>
        <dbReference type="ChEBI" id="CHEBI:58349"/>
        <dbReference type="ChEBI" id="CHEBI:64555"/>
        <dbReference type="EC" id="1.1.1.195"/>
    </reaction>
    <physiologicalReaction direction="right-to-left" evidence="10">
        <dbReference type="Rhea" id="RHEA:45726"/>
    </physiologicalReaction>
</comment>
<organism evidence="17 18">
    <name type="scientific">Digitaria exilis</name>
    <dbReference type="NCBI Taxonomy" id="1010633"/>
    <lineage>
        <taxon>Eukaryota</taxon>
        <taxon>Viridiplantae</taxon>
        <taxon>Streptophyta</taxon>
        <taxon>Embryophyta</taxon>
        <taxon>Tracheophyta</taxon>
        <taxon>Spermatophyta</taxon>
        <taxon>Magnoliopsida</taxon>
        <taxon>Liliopsida</taxon>
        <taxon>Poales</taxon>
        <taxon>Poaceae</taxon>
        <taxon>PACMAD clade</taxon>
        <taxon>Panicoideae</taxon>
        <taxon>Panicodae</taxon>
        <taxon>Paniceae</taxon>
        <taxon>Anthephorinae</taxon>
        <taxon>Digitaria</taxon>
    </lineage>
</organism>
<comment type="catalytic activity">
    <reaction evidence="11">
        <text>(E)-sinapyl alcohol + NADP(+) = (E)-sinapaldehyde + NADPH + H(+)</text>
        <dbReference type="Rhea" id="RHEA:45704"/>
        <dbReference type="ChEBI" id="CHEBI:15378"/>
        <dbReference type="ChEBI" id="CHEBI:27949"/>
        <dbReference type="ChEBI" id="CHEBI:57783"/>
        <dbReference type="ChEBI" id="CHEBI:58349"/>
        <dbReference type="ChEBI" id="CHEBI:64557"/>
        <dbReference type="EC" id="1.1.1.195"/>
    </reaction>
    <physiologicalReaction direction="right-to-left" evidence="11">
        <dbReference type="Rhea" id="RHEA:45706"/>
    </physiologicalReaction>
</comment>